<comment type="similarity">
    <text evidence="1">Belongs to the sigma-70 factor family. ECF subfamily.</text>
</comment>
<evidence type="ECO:0000256" key="2">
    <source>
        <dbReference type="ARBA" id="ARBA00023015"/>
    </source>
</evidence>
<dbReference type="Gene3D" id="1.10.1740.10">
    <property type="match status" value="1"/>
</dbReference>
<dbReference type="InterPro" id="IPR013249">
    <property type="entry name" value="RNA_pol_sigma70_r4_t2"/>
</dbReference>
<keyword evidence="7" id="KW-1185">Reference proteome</keyword>
<dbReference type="CDD" id="cd06171">
    <property type="entry name" value="Sigma70_r4"/>
    <property type="match status" value="1"/>
</dbReference>
<evidence type="ECO:0000313" key="6">
    <source>
        <dbReference type="EMBL" id="MFC4674671.1"/>
    </source>
</evidence>
<dbReference type="InterPro" id="IPR013324">
    <property type="entry name" value="RNA_pol_sigma_r3/r4-like"/>
</dbReference>
<feature type="domain" description="RNA polymerase sigma factor 70 region 4 type 2" evidence="5">
    <location>
        <begin position="137"/>
        <end position="187"/>
    </location>
</feature>
<evidence type="ECO:0000256" key="3">
    <source>
        <dbReference type="ARBA" id="ARBA00023082"/>
    </source>
</evidence>
<dbReference type="EMBL" id="JBHSGN010000078">
    <property type="protein sequence ID" value="MFC4674671.1"/>
    <property type="molecule type" value="Genomic_DNA"/>
</dbReference>
<gene>
    <name evidence="6" type="ORF">ACFO6W_13280</name>
</gene>
<dbReference type="RefSeq" id="WP_379997193.1">
    <property type="nucleotide sequence ID" value="NZ_JBHSGN010000078.1"/>
</dbReference>
<keyword evidence="3" id="KW-0731">Sigma factor</keyword>
<comment type="caution">
    <text evidence="6">The sequence shown here is derived from an EMBL/GenBank/DDBJ whole genome shotgun (WGS) entry which is preliminary data.</text>
</comment>
<dbReference type="SUPFAM" id="SSF88659">
    <property type="entry name" value="Sigma3 and sigma4 domains of RNA polymerase sigma factors"/>
    <property type="match status" value="1"/>
</dbReference>
<evidence type="ECO:0000259" key="5">
    <source>
        <dbReference type="Pfam" id="PF08281"/>
    </source>
</evidence>
<sequence>MVNTNKYENNSKLSDEEDIKYIKSFLSGDDKAFSFMYTKYVDELLAYGISLGFDRETLKDIIQDVFYKLYFDKKILKNVIRLKFYLFKIFKNKLFDLHRSSVKTTAISYFEMSFSIKSTILDFLIGEEERKDIENHIDRLLNKITDRQRDAIYLRFIQEMEYEEIGELLDMTAPAVRKLVSRAIKRMRE</sequence>
<dbReference type="InterPro" id="IPR036388">
    <property type="entry name" value="WH-like_DNA-bd_sf"/>
</dbReference>
<protein>
    <submittedName>
        <fullName evidence="6">RNA polymerase sigma factor</fullName>
    </submittedName>
</protein>
<keyword evidence="2" id="KW-0805">Transcription regulation</keyword>
<name>A0ABV9KYN3_9BACT</name>
<dbReference type="NCBIfam" id="TIGR02937">
    <property type="entry name" value="sigma70-ECF"/>
    <property type="match status" value="1"/>
</dbReference>
<dbReference type="Gene3D" id="1.10.10.10">
    <property type="entry name" value="Winged helix-like DNA-binding domain superfamily/Winged helix DNA-binding domain"/>
    <property type="match status" value="1"/>
</dbReference>
<accession>A0ABV9KYN3</accession>
<keyword evidence="4" id="KW-0804">Transcription</keyword>
<dbReference type="Proteomes" id="UP001596023">
    <property type="component" value="Unassembled WGS sequence"/>
</dbReference>
<dbReference type="InterPro" id="IPR039425">
    <property type="entry name" value="RNA_pol_sigma-70-like"/>
</dbReference>
<proteinExistence type="inferred from homology"/>
<dbReference type="PANTHER" id="PTHR43133">
    <property type="entry name" value="RNA POLYMERASE ECF-TYPE SIGMA FACTO"/>
    <property type="match status" value="1"/>
</dbReference>
<evidence type="ECO:0000313" key="7">
    <source>
        <dbReference type="Proteomes" id="UP001596023"/>
    </source>
</evidence>
<evidence type="ECO:0000256" key="1">
    <source>
        <dbReference type="ARBA" id="ARBA00010641"/>
    </source>
</evidence>
<dbReference type="InterPro" id="IPR014284">
    <property type="entry name" value="RNA_pol_sigma-70_dom"/>
</dbReference>
<organism evidence="6 7">
    <name type="scientific">Dysgonomonas termitidis</name>
    <dbReference type="NCBI Taxonomy" id="1516126"/>
    <lineage>
        <taxon>Bacteria</taxon>
        <taxon>Pseudomonadati</taxon>
        <taxon>Bacteroidota</taxon>
        <taxon>Bacteroidia</taxon>
        <taxon>Bacteroidales</taxon>
        <taxon>Dysgonomonadaceae</taxon>
        <taxon>Dysgonomonas</taxon>
    </lineage>
</organism>
<reference evidence="7" key="1">
    <citation type="journal article" date="2019" name="Int. J. Syst. Evol. Microbiol.">
        <title>The Global Catalogue of Microorganisms (GCM) 10K type strain sequencing project: providing services to taxonomists for standard genome sequencing and annotation.</title>
        <authorList>
            <consortium name="The Broad Institute Genomics Platform"/>
            <consortium name="The Broad Institute Genome Sequencing Center for Infectious Disease"/>
            <person name="Wu L."/>
            <person name="Ma J."/>
        </authorList>
    </citation>
    <scope>NUCLEOTIDE SEQUENCE [LARGE SCALE GENOMIC DNA]</scope>
    <source>
        <strain evidence="7">CCUG 66188</strain>
    </source>
</reference>
<dbReference type="InterPro" id="IPR013325">
    <property type="entry name" value="RNA_pol_sigma_r2"/>
</dbReference>
<dbReference type="Pfam" id="PF08281">
    <property type="entry name" value="Sigma70_r4_2"/>
    <property type="match status" value="1"/>
</dbReference>
<dbReference type="PANTHER" id="PTHR43133:SF46">
    <property type="entry name" value="RNA POLYMERASE SIGMA-70 FACTOR ECF SUBFAMILY"/>
    <property type="match status" value="1"/>
</dbReference>
<evidence type="ECO:0000256" key="4">
    <source>
        <dbReference type="ARBA" id="ARBA00023163"/>
    </source>
</evidence>
<dbReference type="SUPFAM" id="SSF88946">
    <property type="entry name" value="Sigma2 domain of RNA polymerase sigma factors"/>
    <property type="match status" value="1"/>
</dbReference>